<organism evidence="1 2">
    <name type="scientific">Desulfovibrio intestinalis</name>
    <dbReference type="NCBI Taxonomy" id="58621"/>
    <lineage>
        <taxon>Bacteria</taxon>
        <taxon>Pseudomonadati</taxon>
        <taxon>Thermodesulfobacteriota</taxon>
        <taxon>Desulfovibrionia</taxon>
        <taxon>Desulfovibrionales</taxon>
        <taxon>Desulfovibrionaceae</taxon>
        <taxon>Desulfovibrio</taxon>
    </lineage>
</organism>
<gene>
    <name evidence="1" type="ORF">HNQ38_000470</name>
</gene>
<accession>A0A7W8C0U2</accession>
<dbReference type="EMBL" id="JACHGO010000001">
    <property type="protein sequence ID" value="MBB5142407.1"/>
    <property type="molecule type" value="Genomic_DNA"/>
</dbReference>
<dbReference type="Proteomes" id="UP000539075">
    <property type="component" value="Unassembled WGS sequence"/>
</dbReference>
<reference evidence="1 2" key="1">
    <citation type="submission" date="2020-08" db="EMBL/GenBank/DDBJ databases">
        <title>Genomic Encyclopedia of Type Strains, Phase IV (KMG-IV): sequencing the most valuable type-strain genomes for metagenomic binning, comparative biology and taxonomic classification.</title>
        <authorList>
            <person name="Goeker M."/>
        </authorList>
    </citation>
    <scope>NUCLEOTIDE SEQUENCE [LARGE SCALE GENOMIC DNA]</scope>
    <source>
        <strain evidence="1 2">DSM 11275</strain>
    </source>
</reference>
<proteinExistence type="predicted"/>
<keyword evidence="2" id="KW-1185">Reference proteome</keyword>
<comment type="caution">
    <text evidence="1">The sequence shown here is derived from an EMBL/GenBank/DDBJ whole genome shotgun (WGS) entry which is preliminary data.</text>
</comment>
<evidence type="ECO:0000313" key="1">
    <source>
        <dbReference type="EMBL" id="MBB5142407.1"/>
    </source>
</evidence>
<name>A0A7W8C0U2_9BACT</name>
<sequence length="69" mass="7469">MSALEQAGAMAVIDLRACWHIGANKKAGISLRFCRSTQVVFDLDTALCADAGNVANRFLRILTLRNCAD</sequence>
<dbReference type="AlphaFoldDB" id="A0A7W8C0U2"/>
<protein>
    <submittedName>
        <fullName evidence="1">Uncharacterized protein</fullName>
    </submittedName>
</protein>
<evidence type="ECO:0000313" key="2">
    <source>
        <dbReference type="Proteomes" id="UP000539075"/>
    </source>
</evidence>